<feature type="transmembrane region" description="Helical" evidence="1">
    <location>
        <begin position="20"/>
        <end position="38"/>
    </location>
</feature>
<name>A0A517MKW5_9BACT</name>
<sequence length="254" mass="28548">MFEPLDLYCERCDPSFWAEPFNAFSNFAFVIAAVAVWWRGRRQTQKGLAGGRIAHPALPWPVAGLVVLAGLVAIGSALFHTFATRWAMVLDVAPILVFQVWFLWFYLRIVPRLSRRWGTVSCTLFLAAHGLVMLFPRDLNGPAWFNGSLNYLPTLLVLGGLGLYQVQTQTRLPYRMLGIFTAFALAVSLRTVDLWICEWFPVGTHFAWHLINGVVFFLSIDLLQQQFVLTPTGWIADGPAGDADSLNESENKSR</sequence>
<dbReference type="RefSeq" id="WP_145353726.1">
    <property type="nucleotide sequence ID" value="NZ_CP036262.1"/>
</dbReference>
<evidence type="ECO:0008006" key="4">
    <source>
        <dbReference type="Google" id="ProtNLM"/>
    </source>
</evidence>
<protein>
    <recommendedName>
        <fullName evidence="4">Ceramidase</fullName>
    </recommendedName>
</protein>
<feature type="transmembrane region" description="Helical" evidence="1">
    <location>
        <begin position="58"/>
        <end position="80"/>
    </location>
</feature>
<reference evidence="2 3" key="1">
    <citation type="submission" date="2019-02" db="EMBL/GenBank/DDBJ databases">
        <title>Deep-cultivation of Planctomycetes and their phenomic and genomic characterization uncovers novel biology.</title>
        <authorList>
            <person name="Wiegand S."/>
            <person name="Jogler M."/>
            <person name="Boedeker C."/>
            <person name="Pinto D."/>
            <person name="Vollmers J."/>
            <person name="Rivas-Marin E."/>
            <person name="Kohn T."/>
            <person name="Peeters S.H."/>
            <person name="Heuer A."/>
            <person name="Rast P."/>
            <person name="Oberbeckmann S."/>
            <person name="Bunk B."/>
            <person name="Jeske O."/>
            <person name="Meyerdierks A."/>
            <person name="Storesund J.E."/>
            <person name="Kallscheuer N."/>
            <person name="Luecker S."/>
            <person name="Lage O.M."/>
            <person name="Pohl T."/>
            <person name="Merkel B.J."/>
            <person name="Hornburger P."/>
            <person name="Mueller R.-W."/>
            <person name="Bruemmer F."/>
            <person name="Labrenz M."/>
            <person name="Spormann A.M."/>
            <person name="Op den Camp H."/>
            <person name="Overmann J."/>
            <person name="Amann R."/>
            <person name="Jetten M.S.M."/>
            <person name="Mascher T."/>
            <person name="Medema M.H."/>
            <person name="Devos D.P."/>
            <person name="Kaster A.-K."/>
            <person name="Ovreas L."/>
            <person name="Rohde M."/>
            <person name="Galperin M.Y."/>
            <person name="Jogler C."/>
        </authorList>
    </citation>
    <scope>NUCLEOTIDE SEQUENCE [LARGE SCALE GENOMIC DNA]</scope>
    <source>
        <strain evidence="2 3">FF011L</strain>
    </source>
</reference>
<accession>A0A517MKW5</accession>
<keyword evidence="1" id="KW-0812">Transmembrane</keyword>
<evidence type="ECO:0000313" key="3">
    <source>
        <dbReference type="Proteomes" id="UP000320672"/>
    </source>
</evidence>
<feature type="transmembrane region" description="Helical" evidence="1">
    <location>
        <begin position="202"/>
        <end position="223"/>
    </location>
</feature>
<evidence type="ECO:0000256" key="1">
    <source>
        <dbReference type="SAM" id="Phobius"/>
    </source>
</evidence>
<dbReference type="EMBL" id="CP036262">
    <property type="protein sequence ID" value="QDS95535.1"/>
    <property type="molecule type" value="Genomic_DNA"/>
</dbReference>
<keyword evidence="1" id="KW-0472">Membrane</keyword>
<dbReference type="KEGG" id="rml:FF011L_43320"/>
<proteinExistence type="predicted"/>
<feature type="transmembrane region" description="Helical" evidence="1">
    <location>
        <begin position="86"/>
        <end position="107"/>
    </location>
</feature>
<evidence type="ECO:0000313" key="2">
    <source>
        <dbReference type="EMBL" id="QDS95535.1"/>
    </source>
</evidence>
<feature type="transmembrane region" description="Helical" evidence="1">
    <location>
        <begin position="143"/>
        <end position="164"/>
    </location>
</feature>
<gene>
    <name evidence="2" type="ORF">FF011L_43320</name>
</gene>
<organism evidence="2 3">
    <name type="scientific">Roseimaritima multifibrata</name>
    <dbReference type="NCBI Taxonomy" id="1930274"/>
    <lineage>
        <taxon>Bacteria</taxon>
        <taxon>Pseudomonadati</taxon>
        <taxon>Planctomycetota</taxon>
        <taxon>Planctomycetia</taxon>
        <taxon>Pirellulales</taxon>
        <taxon>Pirellulaceae</taxon>
        <taxon>Roseimaritima</taxon>
    </lineage>
</organism>
<keyword evidence="3" id="KW-1185">Reference proteome</keyword>
<keyword evidence="1" id="KW-1133">Transmembrane helix</keyword>
<feature type="transmembrane region" description="Helical" evidence="1">
    <location>
        <begin position="119"/>
        <end position="137"/>
    </location>
</feature>
<feature type="transmembrane region" description="Helical" evidence="1">
    <location>
        <begin position="176"/>
        <end position="196"/>
    </location>
</feature>
<dbReference type="AlphaFoldDB" id="A0A517MKW5"/>
<dbReference type="OrthoDB" id="277121at2"/>
<dbReference type="Proteomes" id="UP000320672">
    <property type="component" value="Chromosome"/>
</dbReference>